<dbReference type="PANTHER" id="PTHR15837:SF0">
    <property type="entry name" value="RAN GUANINE NUCLEOTIDE RELEASE FACTOR"/>
    <property type="match status" value="1"/>
</dbReference>
<evidence type="ECO:0000256" key="2">
    <source>
        <dbReference type="ARBA" id="ARBA00022448"/>
    </source>
</evidence>
<dbReference type="OrthoDB" id="10255285at2759"/>
<dbReference type="EMBL" id="KE747824">
    <property type="protein sequence ID" value="RMZ70504.1"/>
    <property type="molecule type" value="Genomic_DNA"/>
</dbReference>
<keyword evidence="5" id="KW-1185">Reference proteome</keyword>
<reference evidence="4 5" key="1">
    <citation type="journal article" date="2014" name="PLoS ONE">
        <title>De novo Genome Assembly of the Fungal Plant Pathogen Pyrenophora semeniperda.</title>
        <authorList>
            <person name="Soliai M.M."/>
            <person name="Meyer S.E."/>
            <person name="Udall J.A."/>
            <person name="Elzinga D.E."/>
            <person name="Hermansen R.A."/>
            <person name="Bodily P.M."/>
            <person name="Hart A.A."/>
            <person name="Coleman C.E."/>
        </authorList>
    </citation>
    <scope>NUCLEOTIDE SEQUENCE [LARGE SCALE GENOMIC DNA]</scope>
    <source>
        <strain evidence="4 5">CCB06</strain>
        <tissue evidence="4">Mycelium</tissue>
    </source>
</reference>
<keyword evidence="2" id="KW-0813">Transport</keyword>
<evidence type="ECO:0000313" key="5">
    <source>
        <dbReference type="Proteomes" id="UP000265663"/>
    </source>
</evidence>
<gene>
    <name evidence="4" type="ORF">GMOD_00000604</name>
</gene>
<evidence type="ECO:0000256" key="1">
    <source>
        <dbReference type="ARBA" id="ARBA00010307"/>
    </source>
</evidence>
<dbReference type="GO" id="GO:0031267">
    <property type="term" value="F:small GTPase binding"/>
    <property type="evidence" value="ECO:0007669"/>
    <property type="project" value="TreeGrafter"/>
</dbReference>
<name>A0A3M7M7Z1_9PLEO</name>
<dbReference type="InterPro" id="IPR016123">
    <property type="entry name" value="Mog1/PsbP_a/b/a-sand"/>
</dbReference>
<sequence length="172" mass="19395">MDFTNTPLYGGAITMDLPSNYADASQIRQIPDNQEVYLDNAGYSSVVVEILEYVHKSSDEEALQYHFADLVHGTGDATTVIEQASGKMKNLPTTPLLVLSFVQTPPSPNPHPNRKSPEYTYIHLILLRLKKQGEYEKPAEGQQETYLMTSSKLVRERVLETFDIKEWGLFDG</sequence>
<dbReference type="InterPro" id="IPR007681">
    <property type="entry name" value="Mog1"/>
</dbReference>
<dbReference type="GO" id="GO:0005085">
    <property type="term" value="F:guanyl-nucleotide exchange factor activity"/>
    <property type="evidence" value="ECO:0007669"/>
    <property type="project" value="TreeGrafter"/>
</dbReference>
<proteinExistence type="inferred from homology"/>
<dbReference type="Proteomes" id="UP000265663">
    <property type="component" value="Unassembled WGS sequence"/>
</dbReference>
<comment type="similarity">
    <text evidence="1">Belongs to the MOG1 family.</text>
</comment>
<evidence type="ECO:0000256" key="3">
    <source>
        <dbReference type="ARBA" id="ARBA00022927"/>
    </source>
</evidence>
<dbReference type="GO" id="GO:0006606">
    <property type="term" value="P:protein import into nucleus"/>
    <property type="evidence" value="ECO:0007669"/>
    <property type="project" value="TreeGrafter"/>
</dbReference>
<keyword evidence="3" id="KW-0653">Protein transport</keyword>
<protein>
    <submittedName>
        <fullName evidence="4">Ran-interacting mog1</fullName>
    </submittedName>
</protein>
<dbReference type="Gene3D" id="3.40.1000.10">
    <property type="entry name" value="Mog1/PsbP, alpha/beta/alpha sandwich"/>
    <property type="match status" value="1"/>
</dbReference>
<dbReference type="PANTHER" id="PTHR15837">
    <property type="entry name" value="RAN GUANINE NUCLEOTIDE RELEASE FACTOR"/>
    <property type="match status" value="1"/>
</dbReference>
<evidence type="ECO:0000313" key="4">
    <source>
        <dbReference type="EMBL" id="RMZ70504.1"/>
    </source>
</evidence>
<dbReference type="Pfam" id="PF04603">
    <property type="entry name" value="Mog1"/>
    <property type="match status" value="1"/>
</dbReference>
<dbReference type="SUPFAM" id="SSF55724">
    <property type="entry name" value="Mog1p/PsbP-like"/>
    <property type="match status" value="1"/>
</dbReference>
<accession>A0A3M7M7Z1</accession>
<dbReference type="GO" id="GO:0005634">
    <property type="term" value="C:nucleus"/>
    <property type="evidence" value="ECO:0007669"/>
    <property type="project" value="TreeGrafter"/>
</dbReference>
<organism evidence="4 5">
    <name type="scientific">Pyrenophora seminiperda CCB06</name>
    <dbReference type="NCBI Taxonomy" id="1302712"/>
    <lineage>
        <taxon>Eukaryota</taxon>
        <taxon>Fungi</taxon>
        <taxon>Dikarya</taxon>
        <taxon>Ascomycota</taxon>
        <taxon>Pezizomycotina</taxon>
        <taxon>Dothideomycetes</taxon>
        <taxon>Pleosporomycetidae</taxon>
        <taxon>Pleosporales</taxon>
        <taxon>Pleosporineae</taxon>
        <taxon>Pleosporaceae</taxon>
        <taxon>Pyrenophora</taxon>
    </lineage>
</organism>
<dbReference type="AlphaFoldDB" id="A0A3M7M7Z1"/>